<accession>A0A1G2LWX6</accession>
<sequence length="411" mass="46495">MDMILLDYIKMAGKSKEKRKKILYVITKSVWGGAGKYVYDLAVNLPKEKFEVFVAAGGKNELAQKLIAMEIPYFEIKNFQRDISIFKEILACFEIILLLLKIRPDIVHVNSAKAGGIVGIAALDYRFLTFNLKLKTIFTPHGWAFHETRPAWQIILIKILSRVTAFYYSKIICVSEFDRLSAIKNHIAPIRKLVTIHNGIKTEDYKFLLKETARDKIFQMIQLVRPHNLYHQMIIGAIGEFTKNKGQKHLIEAVKLLISRHPSLVAIIIGWGEEISNLKSQILNLKLENNVFLIENLPNAASYLKAFDIFVLPSLKEGLPYALLEAGLAELPVVSARVGGITEIIGHDEGILIEPADSDALAEKIEELTENPEKRKMLEINLRRKIVGEFSLEKMLNATLAAYEENRGSGK</sequence>
<dbReference type="EMBL" id="MHRA01000006">
    <property type="protein sequence ID" value="OHA16004.1"/>
    <property type="molecule type" value="Genomic_DNA"/>
</dbReference>
<dbReference type="InterPro" id="IPR028098">
    <property type="entry name" value="Glyco_trans_4-like_N"/>
</dbReference>
<dbReference type="Pfam" id="PF13439">
    <property type="entry name" value="Glyco_transf_4"/>
    <property type="match status" value="1"/>
</dbReference>
<dbReference type="PANTHER" id="PTHR12526">
    <property type="entry name" value="GLYCOSYLTRANSFERASE"/>
    <property type="match status" value="1"/>
</dbReference>
<dbReference type="Pfam" id="PF00534">
    <property type="entry name" value="Glycos_transf_1"/>
    <property type="match status" value="1"/>
</dbReference>
<dbReference type="InterPro" id="IPR001296">
    <property type="entry name" value="Glyco_trans_1"/>
</dbReference>
<organism evidence="3 4">
    <name type="scientific">Candidatus Tagabacteria bacterium RIFCSPLOWO2_01_FULL_42_9</name>
    <dbReference type="NCBI Taxonomy" id="1802296"/>
    <lineage>
        <taxon>Bacteria</taxon>
        <taxon>Candidatus Tagaibacteriota</taxon>
    </lineage>
</organism>
<dbReference type="CDD" id="cd03808">
    <property type="entry name" value="GT4_CapM-like"/>
    <property type="match status" value="1"/>
</dbReference>
<comment type="caution">
    <text evidence="3">The sequence shown here is derived from an EMBL/GenBank/DDBJ whole genome shotgun (WGS) entry which is preliminary data.</text>
</comment>
<feature type="domain" description="Glycosyl transferase family 1" evidence="1">
    <location>
        <begin position="233"/>
        <end position="383"/>
    </location>
</feature>
<name>A0A1G2LWX6_9BACT</name>
<evidence type="ECO:0000259" key="2">
    <source>
        <dbReference type="Pfam" id="PF13439"/>
    </source>
</evidence>
<dbReference type="AlphaFoldDB" id="A0A1G2LWX6"/>
<feature type="domain" description="Glycosyltransferase subfamily 4-like N-terminal" evidence="2">
    <location>
        <begin position="31"/>
        <end position="203"/>
    </location>
</feature>
<reference evidence="3 4" key="1">
    <citation type="journal article" date="2016" name="Nat. Commun.">
        <title>Thousands of microbial genomes shed light on interconnected biogeochemical processes in an aquifer system.</title>
        <authorList>
            <person name="Anantharaman K."/>
            <person name="Brown C.T."/>
            <person name="Hug L.A."/>
            <person name="Sharon I."/>
            <person name="Castelle C.J."/>
            <person name="Probst A.J."/>
            <person name="Thomas B.C."/>
            <person name="Singh A."/>
            <person name="Wilkins M.J."/>
            <person name="Karaoz U."/>
            <person name="Brodie E.L."/>
            <person name="Williams K.H."/>
            <person name="Hubbard S.S."/>
            <person name="Banfield J.F."/>
        </authorList>
    </citation>
    <scope>NUCLEOTIDE SEQUENCE [LARGE SCALE GENOMIC DNA]</scope>
</reference>
<dbReference type="SUPFAM" id="SSF53756">
    <property type="entry name" value="UDP-Glycosyltransferase/glycogen phosphorylase"/>
    <property type="match status" value="1"/>
</dbReference>
<evidence type="ECO:0000313" key="3">
    <source>
        <dbReference type="EMBL" id="OHA16004.1"/>
    </source>
</evidence>
<dbReference type="Gene3D" id="3.40.50.2000">
    <property type="entry name" value="Glycogen Phosphorylase B"/>
    <property type="match status" value="2"/>
</dbReference>
<dbReference type="GO" id="GO:0016757">
    <property type="term" value="F:glycosyltransferase activity"/>
    <property type="evidence" value="ECO:0007669"/>
    <property type="project" value="InterPro"/>
</dbReference>
<gene>
    <name evidence="3" type="ORF">A3A10_01540</name>
</gene>
<dbReference type="PANTHER" id="PTHR12526:SF630">
    <property type="entry name" value="GLYCOSYLTRANSFERASE"/>
    <property type="match status" value="1"/>
</dbReference>
<evidence type="ECO:0000313" key="4">
    <source>
        <dbReference type="Proteomes" id="UP000178116"/>
    </source>
</evidence>
<evidence type="ECO:0008006" key="5">
    <source>
        <dbReference type="Google" id="ProtNLM"/>
    </source>
</evidence>
<dbReference type="Proteomes" id="UP000178116">
    <property type="component" value="Unassembled WGS sequence"/>
</dbReference>
<protein>
    <recommendedName>
        <fullName evidence="5">Glycosyltransferase family 1 protein</fullName>
    </recommendedName>
</protein>
<proteinExistence type="predicted"/>
<evidence type="ECO:0000259" key="1">
    <source>
        <dbReference type="Pfam" id="PF00534"/>
    </source>
</evidence>